<evidence type="ECO:0000259" key="2">
    <source>
        <dbReference type="Pfam" id="PF12680"/>
    </source>
</evidence>
<dbReference type="SUPFAM" id="SSF54427">
    <property type="entry name" value="NTF2-like"/>
    <property type="match status" value="1"/>
</dbReference>
<evidence type="ECO:0000256" key="1">
    <source>
        <dbReference type="SAM" id="SignalP"/>
    </source>
</evidence>
<proteinExistence type="predicted"/>
<organism evidence="3 4">
    <name type="scientific">Mucilaginibacter rubeus</name>
    <dbReference type="NCBI Taxonomy" id="2027860"/>
    <lineage>
        <taxon>Bacteria</taxon>
        <taxon>Pseudomonadati</taxon>
        <taxon>Bacteroidota</taxon>
        <taxon>Sphingobacteriia</taxon>
        <taxon>Sphingobacteriales</taxon>
        <taxon>Sphingobacteriaceae</taxon>
        <taxon>Mucilaginibacter</taxon>
    </lineage>
</organism>
<evidence type="ECO:0000313" key="4">
    <source>
        <dbReference type="Proteomes" id="UP000251402"/>
    </source>
</evidence>
<protein>
    <recommendedName>
        <fullName evidence="2">SnoaL-like domain-containing protein</fullName>
    </recommendedName>
</protein>
<dbReference type="InterPro" id="IPR032710">
    <property type="entry name" value="NTF2-like_dom_sf"/>
</dbReference>
<feature type="chain" id="PRO_5023103313" description="SnoaL-like domain-containing protein" evidence="1">
    <location>
        <begin position="21"/>
        <end position="160"/>
    </location>
</feature>
<evidence type="ECO:0000313" key="3">
    <source>
        <dbReference type="EMBL" id="QEM14069.1"/>
    </source>
</evidence>
<keyword evidence="4" id="KW-1185">Reference proteome</keyword>
<feature type="domain" description="SnoaL-like" evidence="2">
    <location>
        <begin position="41"/>
        <end position="144"/>
    </location>
</feature>
<dbReference type="RefSeq" id="WP_112574502.1">
    <property type="nucleotide sequence ID" value="NZ_CP043450.1"/>
</dbReference>
<dbReference type="KEGG" id="mrub:DEO27_029975"/>
<reference evidence="3" key="1">
    <citation type="submission" date="2019-08" db="EMBL/GenBank/DDBJ databases">
        <title>Comparative genome analysis confer to the adaptation heavy metal polluted environment.</title>
        <authorList>
            <person name="Li Y."/>
        </authorList>
    </citation>
    <scope>NUCLEOTIDE SEQUENCE [LARGE SCALE GENOMIC DNA]</scope>
    <source>
        <strain evidence="3">P1</strain>
    </source>
</reference>
<dbReference type="Proteomes" id="UP000251402">
    <property type="component" value="Chromosome"/>
</dbReference>
<dbReference type="Pfam" id="PF12680">
    <property type="entry name" value="SnoaL_2"/>
    <property type="match status" value="1"/>
</dbReference>
<sequence>MKNLLIVLLVLLAGSTWAQAPKKNGIIYKEHPYITIVNKSNDLFIKQDWAGLAKLYADTAIFYDPTSPKKISLADQKKGWAAIAKDWGQIKIVKVGYPDGLAYDKDPFTVQSWWTITTVNKKTKKTAKFHLVQFDEFNKAGKIAVEIAYYDQTPLINASK</sequence>
<dbReference type="EMBL" id="CP043450">
    <property type="protein sequence ID" value="QEM14069.1"/>
    <property type="molecule type" value="Genomic_DNA"/>
</dbReference>
<feature type="signal peptide" evidence="1">
    <location>
        <begin position="1"/>
        <end position="20"/>
    </location>
</feature>
<gene>
    <name evidence="3" type="ORF">DEO27_029975</name>
</gene>
<name>A0A5C1I7N6_9SPHI</name>
<dbReference type="OrthoDB" id="793359at2"/>
<accession>A0A5C1I7N6</accession>
<dbReference type="Gene3D" id="3.10.450.50">
    <property type="match status" value="1"/>
</dbReference>
<dbReference type="AlphaFoldDB" id="A0A5C1I7N6"/>
<keyword evidence="1" id="KW-0732">Signal</keyword>
<dbReference type="InterPro" id="IPR037401">
    <property type="entry name" value="SnoaL-like"/>
</dbReference>